<accession>A0A8S5QI49</accession>
<keyword evidence="1" id="KW-1133">Transmembrane helix</keyword>
<sequence>MHTTIYCLPFCLSNISSIIFYVNTILFCFINYI</sequence>
<reference evidence="2" key="1">
    <citation type="journal article" date="2021" name="Proc. Natl. Acad. Sci. U.S.A.">
        <title>A Catalog of Tens of Thousands of Viruses from Human Metagenomes Reveals Hidden Associations with Chronic Diseases.</title>
        <authorList>
            <person name="Tisza M.J."/>
            <person name="Buck C.B."/>
        </authorList>
    </citation>
    <scope>NUCLEOTIDE SEQUENCE</scope>
    <source>
        <strain evidence="2">CtiOl67</strain>
    </source>
</reference>
<organism evidence="2">
    <name type="scientific">Siphoviridae sp. ctiOl67</name>
    <dbReference type="NCBI Taxonomy" id="2825622"/>
    <lineage>
        <taxon>Viruses</taxon>
        <taxon>Duplodnaviria</taxon>
        <taxon>Heunggongvirae</taxon>
        <taxon>Uroviricota</taxon>
        <taxon>Caudoviricetes</taxon>
    </lineage>
</organism>
<evidence type="ECO:0000256" key="1">
    <source>
        <dbReference type="SAM" id="Phobius"/>
    </source>
</evidence>
<name>A0A8S5QI49_9CAUD</name>
<dbReference type="EMBL" id="BK015666">
    <property type="protein sequence ID" value="DAE18982.1"/>
    <property type="molecule type" value="Genomic_DNA"/>
</dbReference>
<protein>
    <submittedName>
        <fullName evidence="2">Uncharacterized protein</fullName>
    </submittedName>
</protein>
<evidence type="ECO:0000313" key="2">
    <source>
        <dbReference type="EMBL" id="DAE18982.1"/>
    </source>
</evidence>
<keyword evidence="1" id="KW-0472">Membrane</keyword>
<proteinExistence type="predicted"/>
<feature type="transmembrane region" description="Helical" evidence="1">
    <location>
        <begin position="12"/>
        <end position="32"/>
    </location>
</feature>
<keyword evidence="1" id="KW-0812">Transmembrane</keyword>